<sequence length="168" mass="18095">MPSPPVFCWHFSSRWMVFFMSLIRCCCSFMALFLSSSWSSSCATLALSSSWLVELSALALAWDSSDCSLEVASRRAALSPSSSRSKSLRSSSPCDLDSPASCFSRSFSPDRDALRSLSSSTSSAIALISALTRFIVSFREASDSVTTLSSFSSCATLFAEAEEVSSSF</sequence>
<feature type="compositionally biased region" description="Low complexity" evidence="1">
    <location>
        <begin position="79"/>
        <end position="93"/>
    </location>
</feature>
<dbReference type="EMBL" id="GIFC01012597">
    <property type="protein sequence ID" value="MXU94680.1"/>
    <property type="molecule type" value="Transcribed_RNA"/>
</dbReference>
<dbReference type="AlphaFoldDB" id="A0A6B0UY09"/>
<feature type="region of interest" description="Disordered" evidence="1">
    <location>
        <begin position="79"/>
        <end position="98"/>
    </location>
</feature>
<evidence type="ECO:0000256" key="1">
    <source>
        <dbReference type="SAM" id="MobiDB-lite"/>
    </source>
</evidence>
<reference evidence="2" key="1">
    <citation type="submission" date="2019-12" db="EMBL/GenBank/DDBJ databases">
        <title>An insight into the sialome of adult female Ixodes ricinus ticks feeding for 6 days.</title>
        <authorList>
            <person name="Perner J."/>
            <person name="Ribeiro J.M.C."/>
        </authorList>
    </citation>
    <scope>NUCLEOTIDE SEQUENCE</scope>
    <source>
        <strain evidence="2">Semi-engorged</strain>
        <tissue evidence="2">Salivary glands</tissue>
    </source>
</reference>
<evidence type="ECO:0000313" key="2">
    <source>
        <dbReference type="EMBL" id="MXU94680.1"/>
    </source>
</evidence>
<organism evidence="2">
    <name type="scientific">Ixodes ricinus</name>
    <name type="common">Common tick</name>
    <name type="synonym">Acarus ricinus</name>
    <dbReference type="NCBI Taxonomy" id="34613"/>
    <lineage>
        <taxon>Eukaryota</taxon>
        <taxon>Metazoa</taxon>
        <taxon>Ecdysozoa</taxon>
        <taxon>Arthropoda</taxon>
        <taxon>Chelicerata</taxon>
        <taxon>Arachnida</taxon>
        <taxon>Acari</taxon>
        <taxon>Parasitiformes</taxon>
        <taxon>Ixodida</taxon>
        <taxon>Ixodoidea</taxon>
        <taxon>Ixodidae</taxon>
        <taxon>Ixodinae</taxon>
        <taxon>Ixodes</taxon>
    </lineage>
</organism>
<proteinExistence type="predicted"/>
<protein>
    <submittedName>
        <fullName evidence="2">Putative secreted protein</fullName>
    </submittedName>
</protein>
<name>A0A6B0UY09_IXORI</name>
<accession>A0A6B0UY09</accession>